<dbReference type="InterPro" id="IPR037117">
    <property type="entry name" value="Dihydroorotate_DH_ele_sf"/>
</dbReference>
<comment type="cofactor">
    <cofactor evidence="12">
        <name>[2Fe-2S] cluster</name>
        <dbReference type="ChEBI" id="CHEBI:190135"/>
    </cofactor>
    <text evidence="12">Binds 1 [2Fe-2S] cluster per subunit.</text>
</comment>
<evidence type="ECO:0000256" key="4">
    <source>
        <dbReference type="ARBA" id="ARBA00022714"/>
    </source>
</evidence>
<evidence type="ECO:0000256" key="5">
    <source>
        <dbReference type="ARBA" id="ARBA00022723"/>
    </source>
</evidence>
<organism evidence="14 15">
    <name type="scientific">Methanothermus fervidus (strain ATCC 43054 / DSM 2088 / JCM 10308 / V24 S)</name>
    <dbReference type="NCBI Taxonomy" id="523846"/>
    <lineage>
        <taxon>Archaea</taxon>
        <taxon>Methanobacteriati</taxon>
        <taxon>Methanobacteriota</taxon>
        <taxon>Methanomada group</taxon>
        <taxon>Methanobacteria</taxon>
        <taxon>Methanobacteriales</taxon>
        <taxon>Methanothermaceae</taxon>
        <taxon>Methanothermus</taxon>
    </lineage>
</organism>
<comment type="similarity">
    <text evidence="1 11">Belongs to the PyrK family.</text>
</comment>
<feature type="binding site" evidence="11 12">
    <location>
        <position position="220"/>
    </location>
    <ligand>
        <name>[2Fe-2S] cluster</name>
        <dbReference type="ChEBI" id="CHEBI:190135"/>
    </ligand>
</feature>
<dbReference type="PANTHER" id="PTHR43513:SF3">
    <property type="entry name" value="DIHYDROOROTATE DEHYDROGENASE B (NAD(+)), ELECTRON TRANSFER SUBUNIT-RELATED"/>
    <property type="match status" value="1"/>
</dbReference>
<proteinExistence type="inferred from homology"/>
<dbReference type="GO" id="GO:0016491">
    <property type="term" value="F:oxidoreductase activity"/>
    <property type="evidence" value="ECO:0007669"/>
    <property type="project" value="InterPro"/>
</dbReference>
<evidence type="ECO:0000256" key="11">
    <source>
        <dbReference type="HAMAP-Rule" id="MF_01211"/>
    </source>
</evidence>
<evidence type="ECO:0000259" key="13">
    <source>
        <dbReference type="PROSITE" id="PS51384"/>
    </source>
</evidence>
<evidence type="ECO:0000256" key="3">
    <source>
        <dbReference type="ARBA" id="ARBA00022630"/>
    </source>
</evidence>
<comment type="cofactor">
    <cofactor evidence="11">
        <name>[2Fe-2S] cluster</name>
        <dbReference type="ChEBI" id="CHEBI:190135"/>
    </cofactor>
    <text evidence="11">Binds 1 [2Fe-2S] cluster per subunit.</text>
</comment>
<evidence type="ECO:0000256" key="10">
    <source>
        <dbReference type="ARBA" id="ARBA00023014"/>
    </source>
</evidence>
<dbReference type="NCBIfam" id="NF000796">
    <property type="entry name" value="PRK00054.1-1"/>
    <property type="match status" value="1"/>
</dbReference>
<dbReference type="GO" id="GO:0051537">
    <property type="term" value="F:2 iron, 2 sulfur cluster binding"/>
    <property type="evidence" value="ECO:0007669"/>
    <property type="project" value="UniProtKB-KW"/>
</dbReference>
<gene>
    <name evidence="11" type="primary">pyrK</name>
    <name evidence="14" type="ordered locus">Mfer_1174</name>
</gene>
<dbReference type="SUPFAM" id="SSF63380">
    <property type="entry name" value="Riboflavin synthase domain-like"/>
    <property type="match status" value="1"/>
</dbReference>
<feature type="binding site" evidence="11 12">
    <location>
        <position position="230"/>
    </location>
    <ligand>
        <name>[2Fe-2S] cluster</name>
        <dbReference type="ChEBI" id="CHEBI:190135"/>
    </ligand>
</feature>
<dbReference type="PROSITE" id="PS51384">
    <property type="entry name" value="FAD_FR"/>
    <property type="match status" value="1"/>
</dbReference>
<dbReference type="UniPathway" id="UPA00070">
    <property type="reaction ID" value="UER00945"/>
</dbReference>
<dbReference type="AlphaFoldDB" id="E3GWP1"/>
<keyword evidence="15" id="KW-1185">Reference proteome</keyword>
<dbReference type="InterPro" id="IPR001433">
    <property type="entry name" value="OxRdtase_FAD/NAD-bd"/>
</dbReference>
<dbReference type="Gene3D" id="3.40.50.80">
    <property type="entry name" value="Nucleotide-binding domain of ferredoxin-NADP reductase (FNR) module"/>
    <property type="match status" value="1"/>
</dbReference>
<evidence type="ECO:0000256" key="8">
    <source>
        <dbReference type="ARBA" id="ARBA00022982"/>
    </source>
</evidence>
<feature type="binding site" evidence="11 12">
    <location>
        <position position="212"/>
    </location>
    <ligand>
        <name>[2Fe-2S] cluster</name>
        <dbReference type="ChEBI" id="CHEBI:190135"/>
    </ligand>
</feature>
<keyword evidence="3 11" id="KW-0285">Flavoprotein</keyword>
<dbReference type="InterPro" id="IPR012165">
    <property type="entry name" value="Cyt_c3_hydrogenase_gsu"/>
</dbReference>
<dbReference type="InterPro" id="IPR019480">
    <property type="entry name" value="Dihydroorotate_DH_Fe-S-bd"/>
</dbReference>
<keyword evidence="6 11" id="KW-0274">FAD</keyword>
<keyword evidence="8 11" id="KW-0249">Electron transport</keyword>
<dbReference type="InterPro" id="IPR039261">
    <property type="entry name" value="FNR_nucleotide-bd"/>
</dbReference>
<evidence type="ECO:0000256" key="2">
    <source>
        <dbReference type="ARBA" id="ARBA00022448"/>
    </source>
</evidence>
<dbReference type="GO" id="GO:0050660">
    <property type="term" value="F:flavin adenine dinucleotide binding"/>
    <property type="evidence" value="ECO:0007669"/>
    <property type="project" value="InterPro"/>
</dbReference>
<protein>
    <recommendedName>
        <fullName evidence="11">Probable dihydroorotate dehydrogenase B (NAD(+)), electron transfer subunit</fullName>
    </recommendedName>
    <alternativeName>
        <fullName evidence="11">Dihydroorotate oxidase B, electron transfer subunit</fullName>
    </alternativeName>
</protein>
<dbReference type="Gene3D" id="2.10.240.10">
    <property type="entry name" value="Dihydroorotate dehydrogenase, electron transfer subunit"/>
    <property type="match status" value="1"/>
</dbReference>
<dbReference type="KEGG" id="mfv:Mfer_1174"/>
<dbReference type="GO" id="GO:0046872">
    <property type="term" value="F:metal ion binding"/>
    <property type="evidence" value="ECO:0007669"/>
    <property type="project" value="UniProtKB-KW"/>
</dbReference>
<accession>E3GWP1</accession>
<keyword evidence="2 11" id="KW-0813">Transport</keyword>
<feature type="binding site" evidence="11 12">
    <location>
        <position position="217"/>
    </location>
    <ligand>
        <name>[2Fe-2S] cluster</name>
        <dbReference type="ChEBI" id="CHEBI:190135"/>
    </ligand>
</feature>
<keyword evidence="9 11" id="KW-0408">Iron</keyword>
<dbReference type="InterPro" id="IPR023455">
    <property type="entry name" value="Dihydroorotate_DHASE_ETsu"/>
</dbReference>
<evidence type="ECO:0000313" key="15">
    <source>
        <dbReference type="Proteomes" id="UP000002315"/>
    </source>
</evidence>
<dbReference type="Gene3D" id="2.40.30.10">
    <property type="entry name" value="Translation factors"/>
    <property type="match status" value="1"/>
</dbReference>
<evidence type="ECO:0000256" key="6">
    <source>
        <dbReference type="ARBA" id="ARBA00022827"/>
    </source>
</evidence>
<feature type="domain" description="FAD-binding FR-type" evidence="13">
    <location>
        <begin position="2"/>
        <end position="95"/>
    </location>
</feature>
<dbReference type="HOGENOM" id="CLU_003827_1_1_2"/>
<keyword evidence="7 11" id="KW-0665">Pyrimidine biosynthesis</keyword>
<dbReference type="GO" id="GO:0044205">
    <property type="term" value="P:'de novo' UMP biosynthetic process"/>
    <property type="evidence" value="ECO:0007669"/>
    <property type="project" value="UniProtKB-UniRule"/>
</dbReference>
<dbReference type="PIRSF" id="PIRSF006816">
    <property type="entry name" value="Cyc3_hyd_g"/>
    <property type="match status" value="1"/>
</dbReference>
<dbReference type="InterPro" id="IPR017927">
    <property type="entry name" value="FAD-bd_FR_type"/>
</dbReference>
<dbReference type="PANTHER" id="PTHR43513">
    <property type="entry name" value="DIHYDROOROTATE DEHYDROGENASE B (NAD(+)), ELECTRON TRANSFER SUBUNIT"/>
    <property type="match status" value="1"/>
</dbReference>
<evidence type="ECO:0000256" key="1">
    <source>
        <dbReference type="ARBA" id="ARBA00006422"/>
    </source>
</evidence>
<reference evidence="14 15" key="1">
    <citation type="journal article" date="2010" name="Stand. Genomic Sci.">
        <title>Complete genome sequence of Methanothermus fervidus type strain (V24S).</title>
        <authorList>
            <person name="Anderson I."/>
            <person name="Djao O.D."/>
            <person name="Misra M."/>
            <person name="Chertkov O."/>
            <person name="Nolan M."/>
            <person name="Lucas S."/>
            <person name="Lapidus A."/>
            <person name="Del Rio T.G."/>
            <person name="Tice H."/>
            <person name="Cheng J.F."/>
            <person name="Tapia R."/>
            <person name="Han C."/>
            <person name="Goodwin L."/>
            <person name="Pitluck S."/>
            <person name="Liolios K."/>
            <person name="Ivanova N."/>
            <person name="Mavromatis K."/>
            <person name="Mikhailova N."/>
            <person name="Pati A."/>
            <person name="Brambilla E."/>
            <person name="Chen A."/>
            <person name="Palaniappan K."/>
            <person name="Land M."/>
            <person name="Hauser L."/>
            <person name="Chang Y.J."/>
            <person name="Jeffries C.D."/>
            <person name="Sikorski J."/>
            <person name="Spring S."/>
            <person name="Rohde M."/>
            <person name="Eichinger K."/>
            <person name="Huber H."/>
            <person name="Wirth R."/>
            <person name="Goker M."/>
            <person name="Detter J.C."/>
            <person name="Woyke T."/>
            <person name="Bristow J."/>
            <person name="Eisen J.A."/>
            <person name="Markowitz V."/>
            <person name="Hugenholtz P."/>
            <person name="Klenk H.P."/>
            <person name="Kyrpides N.C."/>
        </authorList>
    </citation>
    <scope>NUCLEOTIDE SEQUENCE [LARGE SCALE GENOMIC DNA]</scope>
    <source>
        <strain evidence="15">ATCC 43054 / DSM 2088 / JCM 10308 / V24 S</strain>
    </source>
</reference>
<keyword evidence="10 11" id="KW-0411">Iron-sulfur</keyword>
<evidence type="ECO:0000256" key="7">
    <source>
        <dbReference type="ARBA" id="ARBA00022975"/>
    </source>
</evidence>
<dbReference type="Pfam" id="PF00175">
    <property type="entry name" value="NAD_binding_1"/>
    <property type="match status" value="1"/>
</dbReference>
<name>E3GWP1_METFV</name>
<dbReference type="STRING" id="523846.Mfer_1174"/>
<comment type="subunit">
    <text evidence="11">Heterotetramer of 2 PyrK and 2 PyrD type B subunits.</text>
</comment>
<comment type="function">
    <text evidence="11">Responsible for channeling the electrons from the oxidation of dihydroorotate from the FMN redox center in the PyrD type B subunit to the ultimate electron acceptor NAD(+).</text>
</comment>
<dbReference type="Pfam" id="PF10418">
    <property type="entry name" value="DHODB_Fe-S_bind"/>
    <property type="match status" value="1"/>
</dbReference>
<evidence type="ECO:0000256" key="9">
    <source>
        <dbReference type="ARBA" id="ARBA00023004"/>
    </source>
</evidence>
<comment type="pathway">
    <text evidence="11">Pyrimidine metabolism; UMP biosynthesis via de novo pathway; orotate from (S)-dihydroorotate (NAD(+) route): step 1/1.</text>
</comment>
<evidence type="ECO:0000313" key="14">
    <source>
        <dbReference type="EMBL" id="ADP77960.1"/>
    </source>
</evidence>
<sequence>MHTPKVLKIDEVIRESKDVKTFIFKWNGKMPQPGQFMMVWNFKDEKPMSVSFIDHVERKIGISIKKVGEFTSEVHKLTPGDMLGLRGPYGRSFKIIGEKILAIGGGIGMAPIVPLIEEARKRDVKVDAVVAAKTKDELLFLKRIKKSGAKIFPCTEDGSYGFKGLVTEFISNKLNENQYDMAVVCGPELMMKKLFEILDIPTQFSLERYMKCGCGICGQCCVDKTGWRVCVEGPVFWDYELKMIEEFGVYKRNSKGIPKKF</sequence>
<comment type="cofactor">
    <cofactor evidence="11">
        <name>FAD</name>
        <dbReference type="ChEBI" id="CHEBI:57692"/>
    </cofactor>
    <text evidence="11">Binds 1 FAD per subunit.</text>
</comment>
<dbReference type="InterPro" id="IPR050353">
    <property type="entry name" value="PyrK_electron_transfer"/>
</dbReference>
<dbReference type="EMBL" id="CP002278">
    <property type="protein sequence ID" value="ADP77960.1"/>
    <property type="molecule type" value="Genomic_DNA"/>
</dbReference>
<dbReference type="OrthoDB" id="35401at2157"/>
<evidence type="ECO:0000256" key="12">
    <source>
        <dbReference type="PIRSR" id="PIRSR006816-2"/>
    </source>
</evidence>
<dbReference type="InterPro" id="IPR017938">
    <property type="entry name" value="Riboflavin_synthase-like_b-brl"/>
</dbReference>
<dbReference type="GO" id="GO:0009055">
    <property type="term" value="F:electron transfer activity"/>
    <property type="evidence" value="ECO:0007669"/>
    <property type="project" value="UniProtKB-UniRule"/>
</dbReference>
<keyword evidence="4 11" id="KW-0001">2Fe-2S</keyword>
<dbReference type="HAMAP" id="MF_01211">
    <property type="entry name" value="DHODB_Fe_S_bind"/>
    <property type="match status" value="1"/>
</dbReference>
<keyword evidence="5 11" id="KW-0479">Metal-binding</keyword>
<dbReference type="SUPFAM" id="SSF52343">
    <property type="entry name" value="Ferredoxin reductase-like, C-terminal NADP-linked domain"/>
    <property type="match status" value="1"/>
</dbReference>
<dbReference type="Proteomes" id="UP000002315">
    <property type="component" value="Chromosome"/>
</dbReference>